<evidence type="ECO:0000259" key="5">
    <source>
        <dbReference type="PROSITE" id="PS50102"/>
    </source>
</evidence>
<evidence type="ECO:0000256" key="1">
    <source>
        <dbReference type="ARBA" id="ARBA00022737"/>
    </source>
</evidence>
<feature type="domain" description="RRM" evidence="5">
    <location>
        <begin position="63"/>
        <end position="143"/>
    </location>
</feature>
<evidence type="ECO:0000256" key="2">
    <source>
        <dbReference type="ARBA" id="ARBA00022884"/>
    </source>
</evidence>
<keyword evidence="1" id="KW-0677">Repeat</keyword>
<dbReference type="PROSITE" id="PS50102">
    <property type="entry name" value="RRM"/>
    <property type="match status" value="2"/>
</dbReference>
<dbReference type="EMBL" id="BLLF01000010">
    <property type="protein sequence ID" value="GFH05841.1"/>
    <property type="molecule type" value="Genomic_DNA"/>
</dbReference>
<dbReference type="GO" id="GO:0003723">
    <property type="term" value="F:RNA binding"/>
    <property type="evidence" value="ECO:0007669"/>
    <property type="project" value="UniProtKB-UniRule"/>
</dbReference>
<gene>
    <name evidence="6" type="ORF">HaLaN_00371</name>
</gene>
<dbReference type="Gene3D" id="3.30.70.330">
    <property type="match status" value="3"/>
</dbReference>
<protein>
    <recommendedName>
        <fullName evidence="5">RRM domain-containing protein</fullName>
    </recommendedName>
</protein>
<feature type="compositionally biased region" description="Polar residues" evidence="4">
    <location>
        <begin position="157"/>
        <end position="180"/>
    </location>
</feature>
<dbReference type="InterPro" id="IPR035979">
    <property type="entry name" value="RBD_domain_sf"/>
</dbReference>
<organism evidence="6 7">
    <name type="scientific">Haematococcus lacustris</name>
    <name type="common">Green alga</name>
    <name type="synonym">Haematococcus pluvialis</name>
    <dbReference type="NCBI Taxonomy" id="44745"/>
    <lineage>
        <taxon>Eukaryota</taxon>
        <taxon>Viridiplantae</taxon>
        <taxon>Chlorophyta</taxon>
        <taxon>core chlorophytes</taxon>
        <taxon>Chlorophyceae</taxon>
        <taxon>CS clade</taxon>
        <taxon>Chlamydomonadales</taxon>
        <taxon>Haematococcaceae</taxon>
        <taxon>Haematococcus</taxon>
    </lineage>
</organism>
<dbReference type="AlphaFoldDB" id="A0A699Y962"/>
<sequence length="261" mass="27566">MSARVFQQPNKPPFAFVKFNSVAEATQAILALNGVVLGTSMLEVRFADSDIGSHTERVAPPSDNVFIRGFAPGSSENDLRMLFSPYGLVISARILHHGEQSGQGAAGLVRMASMEEAGRAVLALNGQRLQGCASTLVARFADSLEIKARKQAKQPLGPNQSLPQQSSMGPLHFETSTPTNSMGMAGSSGSTGKLLLYETFAPYGAIHSVEVLEDSSASEGDRKCGLVSFVHADAAARAMAALHKQPPTASGQLLNLEVQTK</sequence>
<dbReference type="InterPro" id="IPR012677">
    <property type="entry name" value="Nucleotide-bd_a/b_plait_sf"/>
</dbReference>
<feature type="region of interest" description="Disordered" evidence="4">
    <location>
        <begin position="151"/>
        <end position="188"/>
    </location>
</feature>
<dbReference type="Proteomes" id="UP000485058">
    <property type="component" value="Unassembled WGS sequence"/>
</dbReference>
<dbReference type="SUPFAM" id="SSF54928">
    <property type="entry name" value="RNA-binding domain, RBD"/>
    <property type="match status" value="2"/>
</dbReference>
<evidence type="ECO:0000256" key="4">
    <source>
        <dbReference type="SAM" id="MobiDB-lite"/>
    </source>
</evidence>
<dbReference type="Pfam" id="PF00076">
    <property type="entry name" value="RRM_1"/>
    <property type="match status" value="2"/>
</dbReference>
<evidence type="ECO:0000313" key="6">
    <source>
        <dbReference type="EMBL" id="GFH05841.1"/>
    </source>
</evidence>
<dbReference type="PANTHER" id="PTHR24012">
    <property type="entry name" value="RNA BINDING PROTEIN"/>
    <property type="match status" value="1"/>
</dbReference>
<keyword evidence="7" id="KW-1185">Reference proteome</keyword>
<keyword evidence="2 3" id="KW-0694">RNA-binding</keyword>
<dbReference type="InterPro" id="IPR000504">
    <property type="entry name" value="RRM_dom"/>
</dbReference>
<evidence type="ECO:0000313" key="7">
    <source>
        <dbReference type="Proteomes" id="UP000485058"/>
    </source>
</evidence>
<feature type="domain" description="RRM" evidence="5">
    <location>
        <begin position="180"/>
        <end position="261"/>
    </location>
</feature>
<name>A0A699Y962_HAELA</name>
<comment type="caution">
    <text evidence="6">The sequence shown here is derived from an EMBL/GenBank/DDBJ whole genome shotgun (WGS) entry which is preliminary data.</text>
</comment>
<reference evidence="6 7" key="1">
    <citation type="submission" date="2020-02" db="EMBL/GenBank/DDBJ databases">
        <title>Draft genome sequence of Haematococcus lacustris strain NIES-144.</title>
        <authorList>
            <person name="Morimoto D."/>
            <person name="Nakagawa S."/>
            <person name="Yoshida T."/>
            <person name="Sawayama S."/>
        </authorList>
    </citation>
    <scope>NUCLEOTIDE SEQUENCE [LARGE SCALE GENOMIC DNA]</scope>
    <source>
        <strain evidence="6 7">NIES-144</strain>
    </source>
</reference>
<proteinExistence type="predicted"/>
<dbReference type="SMART" id="SM00360">
    <property type="entry name" value="RRM"/>
    <property type="match status" value="2"/>
</dbReference>
<accession>A0A699Y962</accession>
<evidence type="ECO:0000256" key="3">
    <source>
        <dbReference type="PROSITE-ProRule" id="PRU00176"/>
    </source>
</evidence>
<dbReference type="CDD" id="cd00590">
    <property type="entry name" value="RRM_SF"/>
    <property type="match status" value="1"/>
</dbReference>